<evidence type="ECO:0000256" key="1">
    <source>
        <dbReference type="SAM" id="MobiDB-lite"/>
    </source>
</evidence>
<gene>
    <name evidence="3" type="ORF">P153DRAFT_375269</name>
</gene>
<dbReference type="Gene3D" id="1.20.1250.20">
    <property type="entry name" value="MFS general substrate transporter like domains"/>
    <property type="match status" value="1"/>
</dbReference>
<feature type="region of interest" description="Disordered" evidence="1">
    <location>
        <begin position="1"/>
        <end position="27"/>
    </location>
</feature>
<dbReference type="Proteomes" id="UP000799771">
    <property type="component" value="Unassembled WGS sequence"/>
</dbReference>
<feature type="transmembrane region" description="Helical" evidence="2">
    <location>
        <begin position="347"/>
        <end position="366"/>
    </location>
</feature>
<name>A0A6A6AF69_9PLEO</name>
<feature type="transmembrane region" description="Helical" evidence="2">
    <location>
        <begin position="65"/>
        <end position="86"/>
    </location>
</feature>
<keyword evidence="2" id="KW-0812">Transmembrane</keyword>
<organism evidence="3 4">
    <name type="scientific">Dothidotthia symphoricarpi CBS 119687</name>
    <dbReference type="NCBI Taxonomy" id="1392245"/>
    <lineage>
        <taxon>Eukaryota</taxon>
        <taxon>Fungi</taxon>
        <taxon>Dikarya</taxon>
        <taxon>Ascomycota</taxon>
        <taxon>Pezizomycotina</taxon>
        <taxon>Dothideomycetes</taxon>
        <taxon>Pleosporomycetidae</taxon>
        <taxon>Pleosporales</taxon>
        <taxon>Dothidotthiaceae</taxon>
        <taxon>Dothidotthia</taxon>
    </lineage>
</organism>
<evidence type="ECO:0008006" key="5">
    <source>
        <dbReference type="Google" id="ProtNLM"/>
    </source>
</evidence>
<keyword evidence="2" id="KW-0472">Membrane</keyword>
<feature type="transmembrane region" description="Helical" evidence="2">
    <location>
        <begin position="275"/>
        <end position="295"/>
    </location>
</feature>
<dbReference type="EMBL" id="ML977504">
    <property type="protein sequence ID" value="KAF2130549.1"/>
    <property type="molecule type" value="Genomic_DNA"/>
</dbReference>
<evidence type="ECO:0000313" key="4">
    <source>
        <dbReference type="Proteomes" id="UP000799771"/>
    </source>
</evidence>
<feature type="transmembrane region" description="Helical" evidence="2">
    <location>
        <begin position="128"/>
        <end position="149"/>
    </location>
</feature>
<keyword evidence="4" id="KW-1185">Reference proteome</keyword>
<dbReference type="RefSeq" id="XP_033524936.1">
    <property type="nucleotide sequence ID" value="XM_033669575.1"/>
</dbReference>
<feature type="transmembrane region" description="Helical" evidence="2">
    <location>
        <begin position="185"/>
        <end position="208"/>
    </location>
</feature>
<accession>A0A6A6AF69</accession>
<protein>
    <recommendedName>
        <fullName evidence="5">MFS general substrate transporter</fullName>
    </recommendedName>
</protein>
<evidence type="ECO:0000256" key="2">
    <source>
        <dbReference type="SAM" id="Phobius"/>
    </source>
</evidence>
<proteinExistence type="predicted"/>
<dbReference type="OrthoDB" id="3797192at2759"/>
<sequence>MANHQPMPSHVAQMNSRQGVDSNKPRGGWVTGFDTQGNLQRVGVERHTRYRNRTVWAHSLVLFNVYGPVLGTALGAIFTISTLVLSSHYKNNFPLVSMQSGFIGLTGAVVHTIIAWQCFRRQEEGHKPFAHATSAGITVITLIIAYTLMTKLEPDETRPWTKKYQIAMQLPKSWRQILNENGTRWFIPGYMLIFYGLFTWPTYLILIQSSSTSHSWPDDGAYALLATLGAAALSATIVAQPHFRRRLGPVNTFILATVFAGVSSIPHVWMPNFWMQIGCAAAYGVLLGAILTLHNKVTATFHWGDESWHVDMPARAAVMMALGGMSAAAGLMVTAFILEYFERGEKMALMISAGALVLGGLLVGVARWRRCRRFYVAI</sequence>
<feature type="transmembrane region" description="Helical" evidence="2">
    <location>
        <begin position="93"/>
        <end position="116"/>
    </location>
</feature>
<dbReference type="InterPro" id="IPR036259">
    <property type="entry name" value="MFS_trans_sf"/>
</dbReference>
<dbReference type="GeneID" id="54410007"/>
<dbReference type="SUPFAM" id="SSF103473">
    <property type="entry name" value="MFS general substrate transporter"/>
    <property type="match status" value="1"/>
</dbReference>
<dbReference type="AlphaFoldDB" id="A0A6A6AF69"/>
<evidence type="ECO:0000313" key="3">
    <source>
        <dbReference type="EMBL" id="KAF2130549.1"/>
    </source>
</evidence>
<feature type="compositionally biased region" description="Polar residues" evidence="1">
    <location>
        <begin position="12"/>
        <end position="21"/>
    </location>
</feature>
<feature type="transmembrane region" description="Helical" evidence="2">
    <location>
        <begin position="250"/>
        <end position="269"/>
    </location>
</feature>
<keyword evidence="2" id="KW-1133">Transmembrane helix</keyword>
<feature type="transmembrane region" description="Helical" evidence="2">
    <location>
        <begin position="316"/>
        <end position="341"/>
    </location>
</feature>
<reference evidence="3" key="1">
    <citation type="journal article" date="2020" name="Stud. Mycol.">
        <title>101 Dothideomycetes genomes: a test case for predicting lifestyles and emergence of pathogens.</title>
        <authorList>
            <person name="Haridas S."/>
            <person name="Albert R."/>
            <person name="Binder M."/>
            <person name="Bloem J."/>
            <person name="Labutti K."/>
            <person name="Salamov A."/>
            <person name="Andreopoulos B."/>
            <person name="Baker S."/>
            <person name="Barry K."/>
            <person name="Bills G."/>
            <person name="Bluhm B."/>
            <person name="Cannon C."/>
            <person name="Castanera R."/>
            <person name="Culley D."/>
            <person name="Daum C."/>
            <person name="Ezra D."/>
            <person name="Gonzalez J."/>
            <person name="Henrissat B."/>
            <person name="Kuo A."/>
            <person name="Liang C."/>
            <person name="Lipzen A."/>
            <person name="Lutzoni F."/>
            <person name="Magnuson J."/>
            <person name="Mondo S."/>
            <person name="Nolan M."/>
            <person name="Ohm R."/>
            <person name="Pangilinan J."/>
            <person name="Park H.-J."/>
            <person name="Ramirez L."/>
            <person name="Alfaro M."/>
            <person name="Sun H."/>
            <person name="Tritt A."/>
            <person name="Yoshinaga Y."/>
            <person name="Zwiers L.-H."/>
            <person name="Turgeon B."/>
            <person name="Goodwin S."/>
            <person name="Spatafora J."/>
            <person name="Crous P."/>
            <person name="Grigoriev I."/>
        </authorList>
    </citation>
    <scope>NUCLEOTIDE SEQUENCE</scope>
    <source>
        <strain evidence="3">CBS 119687</strain>
    </source>
</reference>